<proteinExistence type="predicted"/>
<dbReference type="InterPro" id="IPR007813">
    <property type="entry name" value="PilN"/>
</dbReference>
<gene>
    <name evidence="3" type="ORF">SAMN02799615_02083</name>
</gene>
<dbReference type="InterPro" id="IPR052534">
    <property type="entry name" value="Extracell_DNA_Util/SecSys_Comp"/>
</dbReference>
<dbReference type="EMBL" id="FONH01000005">
    <property type="protein sequence ID" value="SFE95935.1"/>
    <property type="molecule type" value="Genomic_DNA"/>
</dbReference>
<keyword evidence="2" id="KW-1133">Transmembrane helix</keyword>
<organism evidence="3 4">
    <name type="scientific">Dyella marensis</name>
    <dbReference type="NCBI Taxonomy" id="500610"/>
    <lineage>
        <taxon>Bacteria</taxon>
        <taxon>Pseudomonadati</taxon>
        <taxon>Pseudomonadota</taxon>
        <taxon>Gammaproteobacteria</taxon>
        <taxon>Lysobacterales</taxon>
        <taxon>Rhodanobacteraceae</taxon>
        <taxon>Dyella</taxon>
    </lineage>
</organism>
<feature type="transmembrane region" description="Helical" evidence="2">
    <location>
        <begin position="220"/>
        <end position="240"/>
    </location>
</feature>
<reference evidence="4" key="1">
    <citation type="submission" date="2016-10" db="EMBL/GenBank/DDBJ databases">
        <authorList>
            <person name="Varghese N."/>
            <person name="Submissions S."/>
        </authorList>
    </citation>
    <scope>NUCLEOTIDE SEQUENCE [LARGE SCALE GENOMIC DNA]</scope>
    <source>
        <strain evidence="4">UNC178MFTsu3.1</strain>
    </source>
</reference>
<dbReference type="PANTHER" id="PTHR40278:SF1">
    <property type="entry name" value="DNA UTILIZATION PROTEIN HOFN"/>
    <property type="match status" value="1"/>
</dbReference>
<name>A0A1I2ESY1_9GAMM</name>
<dbReference type="AlphaFoldDB" id="A0A1I2ESY1"/>
<keyword evidence="2" id="KW-0812">Transmembrane</keyword>
<dbReference type="Pfam" id="PF05137">
    <property type="entry name" value="PilN"/>
    <property type="match status" value="1"/>
</dbReference>
<protein>
    <submittedName>
        <fullName evidence="3">General secretion pathway protein L</fullName>
    </submittedName>
</protein>
<dbReference type="Proteomes" id="UP000199477">
    <property type="component" value="Unassembled WGS sequence"/>
</dbReference>
<keyword evidence="2" id="KW-0472">Membrane</keyword>
<dbReference type="SUPFAM" id="SSF53067">
    <property type="entry name" value="Actin-like ATPase domain"/>
    <property type="match status" value="1"/>
</dbReference>
<dbReference type="InterPro" id="IPR043129">
    <property type="entry name" value="ATPase_NBD"/>
</dbReference>
<accession>A0A1I2ESY1</accession>
<evidence type="ECO:0000256" key="2">
    <source>
        <dbReference type="SAM" id="Phobius"/>
    </source>
</evidence>
<keyword evidence="4" id="KW-1185">Reference proteome</keyword>
<evidence type="ECO:0000256" key="1">
    <source>
        <dbReference type="SAM" id="MobiDB-lite"/>
    </source>
</evidence>
<feature type="compositionally biased region" description="Low complexity" evidence="1">
    <location>
        <begin position="376"/>
        <end position="390"/>
    </location>
</feature>
<dbReference type="PANTHER" id="PTHR40278">
    <property type="entry name" value="DNA UTILIZATION PROTEIN HOFN"/>
    <property type="match status" value="1"/>
</dbReference>
<dbReference type="STRING" id="500610.SAMN02799615_02083"/>
<evidence type="ECO:0000313" key="3">
    <source>
        <dbReference type="EMBL" id="SFE95935.1"/>
    </source>
</evidence>
<dbReference type="Gene3D" id="3.30.420.380">
    <property type="match status" value="1"/>
</dbReference>
<sequence length="390" mass="42291">MSMTSSLRPQLEQVRRAWRASPLPRFFAWWGAELGALLPAGLRARFGGGAAWHLLERVDADWRLRRDGSSEALAQWSDELDASTQQAALADGLRGVDREDLRLALCLPAAQVLRRPLLLPAAARDTLRQVGAFEMDRQTPFRPEQVRYDIRETGAPAPAGRIAAELVAVPRTTLDPLLGRLGQLGIAVDAVDLGVGAGRSGVNLLPPEQAPRRARPRQRLNLALAAAIVVLLGLVLGEWLHNRREALDQMQAQVETMRGEAQKVGALRQQLQETAGAAGFLAERKKNTSSALAVLQDLSQRLPLTAWLERLSVDNTGQVGFQGQSPQAARLVDALKDSTVISNPNFQGTIQADPQTGKERFYMVAQLRKKTPPKPARAGAAPAASSGDKP</sequence>
<feature type="region of interest" description="Disordered" evidence="1">
    <location>
        <begin position="369"/>
        <end position="390"/>
    </location>
</feature>
<dbReference type="RefSeq" id="WP_026635468.1">
    <property type="nucleotide sequence ID" value="NZ_FONH01000005.1"/>
</dbReference>
<evidence type="ECO:0000313" key="4">
    <source>
        <dbReference type="Proteomes" id="UP000199477"/>
    </source>
</evidence>